<name>A0A139A6X9_GONPJ</name>
<dbReference type="AlphaFoldDB" id="A0A139A6X9"/>
<reference evidence="2 3" key="1">
    <citation type="journal article" date="2015" name="Genome Biol. Evol.">
        <title>Phylogenomic analyses indicate that early fungi evolved digesting cell walls of algal ancestors of land plants.</title>
        <authorList>
            <person name="Chang Y."/>
            <person name="Wang S."/>
            <person name="Sekimoto S."/>
            <person name="Aerts A.L."/>
            <person name="Choi C."/>
            <person name="Clum A."/>
            <person name="LaButti K.M."/>
            <person name="Lindquist E.A."/>
            <person name="Yee Ngan C."/>
            <person name="Ohm R.A."/>
            <person name="Salamov A.A."/>
            <person name="Grigoriev I.V."/>
            <person name="Spatafora J.W."/>
            <person name="Berbee M.L."/>
        </authorList>
    </citation>
    <scope>NUCLEOTIDE SEQUENCE [LARGE SCALE GENOMIC DNA]</scope>
    <source>
        <strain evidence="2 3">JEL478</strain>
    </source>
</reference>
<proteinExistence type="predicted"/>
<dbReference type="EMBL" id="KQ965788">
    <property type="protein sequence ID" value="KXS12419.1"/>
    <property type="molecule type" value="Genomic_DNA"/>
</dbReference>
<sequence length="86" mass="9079">LGRAELLGLPHAAIILIIAAALGKYAGASKSECDNIMERAQVLLRAFECSEHYSTVVSNPSIAGLVQRILDGLKEESSGVKAVTDQ</sequence>
<keyword evidence="3" id="KW-1185">Reference proteome</keyword>
<feature type="non-terminal residue" evidence="2">
    <location>
        <position position="1"/>
    </location>
</feature>
<evidence type="ECO:0000256" key="1">
    <source>
        <dbReference type="SAM" id="SignalP"/>
    </source>
</evidence>
<feature type="chain" id="PRO_5007295973" evidence="1">
    <location>
        <begin position="29"/>
        <end position="86"/>
    </location>
</feature>
<accession>A0A139A6X9</accession>
<dbReference type="Proteomes" id="UP000070544">
    <property type="component" value="Unassembled WGS sequence"/>
</dbReference>
<organism evidence="2 3">
    <name type="scientific">Gonapodya prolifera (strain JEL478)</name>
    <name type="common">Monoblepharis prolifera</name>
    <dbReference type="NCBI Taxonomy" id="1344416"/>
    <lineage>
        <taxon>Eukaryota</taxon>
        <taxon>Fungi</taxon>
        <taxon>Fungi incertae sedis</taxon>
        <taxon>Chytridiomycota</taxon>
        <taxon>Chytridiomycota incertae sedis</taxon>
        <taxon>Monoblepharidomycetes</taxon>
        <taxon>Monoblepharidales</taxon>
        <taxon>Gonapodyaceae</taxon>
        <taxon>Gonapodya</taxon>
    </lineage>
</organism>
<protein>
    <submittedName>
        <fullName evidence="2">Uncharacterized protein</fullName>
    </submittedName>
</protein>
<gene>
    <name evidence="2" type="ORF">M427DRAFT_59564</name>
</gene>
<evidence type="ECO:0000313" key="3">
    <source>
        <dbReference type="Proteomes" id="UP000070544"/>
    </source>
</evidence>
<feature type="signal peptide" evidence="1">
    <location>
        <begin position="1"/>
        <end position="28"/>
    </location>
</feature>
<keyword evidence="1" id="KW-0732">Signal</keyword>
<evidence type="ECO:0000313" key="2">
    <source>
        <dbReference type="EMBL" id="KXS12419.1"/>
    </source>
</evidence>